<feature type="domain" description="Smf/DprA SLOG" evidence="2">
    <location>
        <begin position="83"/>
        <end position="285"/>
    </location>
</feature>
<feature type="domain" description="DprA winged helix" evidence="3">
    <location>
        <begin position="309"/>
        <end position="362"/>
    </location>
</feature>
<dbReference type="SUPFAM" id="SSF47781">
    <property type="entry name" value="RuvA domain 2-like"/>
    <property type="match status" value="1"/>
</dbReference>
<dbReference type="Proteomes" id="UP000199439">
    <property type="component" value="Unassembled WGS sequence"/>
</dbReference>
<name>A0A1I1NDB1_9FLAO</name>
<dbReference type="InterPro" id="IPR041614">
    <property type="entry name" value="DprA_WH"/>
</dbReference>
<evidence type="ECO:0000256" key="1">
    <source>
        <dbReference type="ARBA" id="ARBA00006525"/>
    </source>
</evidence>
<proteinExistence type="inferred from homology"/>
<dbReference type="NCBIfam" id="TIGR00732">
    <property type="entry name" value="dprA"/>
    <property type="match status" value="1"/>
</dbReference>
<dbReference type="Pfam" id="PF17782">
    <property type="entry name" value="WHD_DprA"/>
    <property type="match status" value="1"/>
</dbReference>
<evidence type="ECO:0000313" key="5">
    <source>
        <dbReference type="Proteomes" id="UP000199439"/>
    </source>
</evidence>
<dbReference type="RefSeq" id="WP_092849237.1">
    <property type="nucleotide sequence ID" value="NZ_FOMI01000002.1"/>
</dbReference>
<reference evidence="5" key="1">
    <citation type="submission" date="2016-10" db="EMBL/GenBank/DDBJ databases">
        <authorList>
            <person name="Varghese N."/>
            <person name="Submissions S."/>
        </authorList>
    </citation>
    <scope>NUCLEOTIDE SEQUENCE [LARGE SCALE GENOMIC DNA]</scope>
    <source>
        <strain evidence="5">DSM 25730</strain>
    </source>
</reference>
<dbReference type="Pfam" id="PF02481">
    <property type="entry name" value="DNA_processg_A"/>
    <property type="match status" value="1"/>
</dbReference>
<dbReference type="GO" id="GO:0009294">
    <property type="term" value="P:DNA-mediated transformation"/>
    <property type="evidence" value="ECO:0007669"/>
    <property type="project" value="InterPro"/>
</dbReference>
<accession>A0A1I1NDB1</accession>
<comment type="similarity">
    <text evidence="1">Belongs to the DprA/Smf family.</text>
</comment>
<organism evidence="4 5">
    <name type="scientific">Algibacter pectinivorans</name>
    <dbReference type="NCBI Taxonomy" id="870482"/>
    <lineage>
        <taxon>Bacteria</taxon>
        <taxon>Pseudomonadati</taxon>
        <taxon>Bacteroidota</taxon>
        <taxon>Flavobacteriia</taxon>
        <taxon>Flavobacteriales</taxon>
        <taxon>Flavobacteriaceae</taxon>
        <taxon>Algibacter</taxon>
    </lineage>
</organism>
<dbReference type="Gene3D" id="1.10.10.10">
    <property type="entry name" value="Winged helix-like DNA-binding domain superfamily/Winged helix DNA-binding domain"/>
    <property type="match status" value="1"/>
</dbReference>
<evidence type="ECO:0000313" key="4">
    <source>
        <dbReference type="EMBL" id="SFC95366.1"/>
    </source>
</evidence>
<protein>
    <submittedName>
        <fullName evidence="4">DNA processing protein</fullName>
    </submittedName>
</protein>
<evidence type="ECO:0000259" key="3">
    <source>
        <dbReference type="Pfam" id="PF17782"/>
    </source>
</evidence>
<dbReference type="InterPro" id="IPR003488">
    <property type="entry name" value="DprA"/>
</dbReference>
<dbReference type="STRING" id="870482.SAMN04487987_102197"/>
<dbReference type="SUPFAM" id="SSF102405">
    <property type="entry name" value="MCP/YpsA-like"/>
    <property type="match status" value="1"/>
</dbReference>
<dbReference type="OrthoDB" id="9785707at2"/>
<sequence>MTENDLLYTLALQHVPNIGDITAKRLISHCGSAEAVLKEKSQNLLKIDGIGSVTISDLFKPHHVKEAEKEIRFIKENNIEVSYFNEANYPEKLKHCIDSPILLFQTGNIDLKNQPIISIVGARKITTSGIAFCENLVEQLAVYNPIIVSGFAYGTDITAHKAAMKHKLQTVACLAHGLNQIYPKVHKKYMVDMEKNGGFFSDFWSTDTFDKNNFLKRNRVIAGLSEATIVIESAEKGGSLVSADIAHSYNRDVFAVPGRTTDSQSIGCNNLIKHQKAHMLTTPLDVPYILGWELESEKQPVIQKQLFVELDATEKVIYNYLKENDKQQLDSIALNCNLPIFKVSGTLLNMELKGVVRPLPGKLFEVI</sequence>
<dbReference type="Gene3D" id="3.40.50.450">
    <property type="match status" value="1"/>
</dbReference>
<dbReference type="InterPro" id="IPR057666">
    <property type="entry name" value="DrpA_SLOG"/>
</dbReference>
<dbReference type="AlphaFoldDB" id="A0A1I1NDB1"/>
<keyword evidence="5" id="KW-1185">Reference proteome</keyword>
<evidence type="ECO:0000259" key="2">
    <source>
        <dbReference type="Pfam" id="PF02481"/>
    </source>
</evidence>
<dbReference type="PANTHER" id="PTHR43022:SF1">
    <property type="entry name" value="PROTEIN SMF"/>
    <property type="match status" value="1"/>
</dbReference>
<dbReference type="EMBL" id="FOMI01000002">
    <property type="protein sequence ID" value="SFC95366.1"/>
    <property type="molecule type" value="Genomic_DNA"/>
</dbReference>
<dbReference type="InterPro" id="IPR010994">
    <property type="entry name" value="RuvA_2-like"/>
</dbReference>
<dbReference type="InterPro" id="IPR036388">
    <property type="entry name" value="WH-like_DNA-bd_sf"/>
</dbReference>
<gene>
    <name evidence="4" type="ORF">SAMN04487987_102197</name>
</gene>
<dbReference type="PANTHER" id="PTHR43022">
    <property type="entry name" value="PROTEIN SMF"/>
    <property type="match status" value="1"/>
</dbReference>